<name>A0ABX2DVD6_9BACL</name>
<comment type="caution">
    <text evidence="1">The sequence shown here is derived from an EMBL/GenBank/DDBJ whole genome shotgun (WGS) entry which is preliminary data.</text>
</comment>
<dbReference type="Proteomes" id="UP000711047">
    <property type="component" value="Unassembled WGS sequence"/>
</dbReference>
<proteinExistence type="predicted"/>
<organism evidence="1 2">
    <name type="scientific">Paenibacillus tritici</name>
    <dbReference type="NCBI Taxonomy" id="1873425"/>
    <lineage>
        <taxon>Bacteria</taxon>
        <taxon>Bacillati</taxon>
        <taxon>Bacillota</taxon>
        <taxon>Bacilli</taxon>
        <taxon>Bacillales</taxon>
        <taxon>Paenibacillaceae</taxon>
        <taxon>Paenibacillus</taxon>
    </lineage>
</organism>
<protein>
    <recommendedName>
        <fullName evidence="3">Butirosin biosynthesis protein H N-terminal domain-containing protein</fullName>
    </recommendedName>
</protein>
<dbReference type="EMBL" id="JABMKX010000011">
    <property type="protein sequence ID" value="NQX47761.1"/>
    <property type="molecule type" value="Genomic_DNA"/>
</dbReference>
<evidence type="ECO:0000313" key="2">
    <source>
        <dbReference type="Proteomes" id="UP000711047"/>
    </source>
</evidence>
<evidence type="ECO:0000313" key="1">
    <source>
        <dbReference type="EMBL" id="NQX47761.1"/>
    </source>
</evidence>
<keyword evidence="2" id="KW-1185">Reference proteome</keyword>
<sequence length="331" mass="39015">MTGTPVRIPVYQKRLSIFNCLDYLICLHIHNSGYPYQYTFSGNWGFYYYSPHEFLHHRKEAAKPPFYTSLCEIYHMENTQADYTNLIDYMDEGGQLFTHSDGWYLPWTINYHRAHDGHYFYIQQYNQERTHALVIDWIPEIMEWVPIEAVNDGYIAGGAQAFRLTAPKLNMDMQNVLNLLTACQTHIAGWTDRSVATGIAGLQAFRKDMLALREEGVSYVEQWWDLLKIQTDVRDRFLEFIYFLDCSEQSPLYHTANNALIEVFEECFNKWLAFRNGLMKTVITGTYDWKRAIERLDKIILYEERCEVALRLYIEGMLAKLEHKFLSHGQS</sequence>
<dbReference type="RefSeq" id="WP_173137227.1">
    <property type="nucleotide sequence ID" value="NZ_JABMKX010000011.1"/>
</dbReference>
<accession>A0ABX2DVD6</accession>
<reference evidence="1 2" key="1">
    <citation type="submission" date="2020-05" db="EMBL/GenBank/DDBJ databases">
        <title>Paenibacillus glebae, sp. nov., Paenibacillus humi sp. nov., Paenibacillus pedi sp. nov., Paenibacillus terrestris sp. nov. and Paenibacillus terricola sp. nov., isolated from a forest top soil sample.</title>
        <authorList>
            <person name="Qi S."/>
            <person name="Carlier A."/>
            <person name="Cnockaert M."/>
            <person name="Vandamme P."/>
        </authorList>
    </citation>
    <scope>NUCLEOTIDE SEQUENCE [LARGE SCALE GENOMIC DNA]</scope>
    <source>
        <strain evidence="1 2">LMG 29502</strain>
    </source>
</reference>
<gene>
    <name evidence="1" type="ORF">HQN87_20770</name>
</gene>
<evidence type="ECO:0008006" key="3">
    <source>
        <dbReference type="Google" id="ProtNLM"/>
    </source>
</evidence>